<keyword evidence="2" id="KW-0238">DNA-binding</keyword>
<dbReference type="SUPFAM" id="SSF56349">
    <property type="entry name" value="DNA breaking-rejoining enzymes"/>
    <property type="match status" value="1"/>
</dbReference>
<name>A0ABM6TA25_9BACE</name>
<dbReference type="Gene3D" id="1.10.443.10">
    <property type="entry name" value="Intergrase catalytic core"/>
    <property type="match status" value="1"/>
</dbReference>
<dbReference type="InterPro" id="IPR011010">
    <property type="entry name" value="DNA_brk_join_enz"/>
</dbReference>
<dbReference type="Pfam" id="PF00589">
    <property type="entry name" value="Phage_integrase"/>
    <property type="match status" value="1"/>
</dbReference>
<dbReference type="InterPro" id="IPR025269">
    <property type="entry name" value="SAM-like_dom"/>
</dbReference>
<dbReference type="InterPro" id="IPR013762">
    <property type="entry name" value="Integrase-like_cat_sf"/>
</dbReference>
<dbReference type="Proteomes" id="UP000238304">
    <property type="component" value="Chromosome"/>
</dbReference>
<evidence type="ECO:0000256" key="1">
    <source>
        <dbReference type="ARBA" id="ARBA00008857"/>
    </source>
</evidence>
<dbReference type="PANTHER" id="PTHR30349:SF64">
    <property type="entry name" value="PROPHAGE INTEGRASE INTD-RELATED"/>
    <property type="match status" value="1"/>
</dbReference>
<dbReference type="RefSeq" id="WP_106042218.1">
    <property type="nucleotide sequence ID" value="NZ_CP027231.1"/>
</dbReference>
<sequence>MKERNLLSFMEDVVRQLQSEGRYGTAHVYHCTLRRIRQFAGSRSYFPFRCITRTWLKAFAEHLYAQGMRFNSVSTYMRMLRATYNRAAMQGLIKPDPLLFRGMHTGVEAGNSRALPAEAIRRILLPEHKLPERLEKARCCFSMLFLLRGLSFADLAYMRKSDLQDNLLCYHRRKTGRRLCVEVVPEALALLERYTSDAGNVPGLFPFVREQGEAGYRQYRNALRCFNRRLGELARYLGLDVSLSSYCARHSWATIANFSHYDKELISNALGHSSVRVTETYFRQFHDEEIHRMNREILAGLLSSSSS</sequence>
<dbReference type="PROSITE" id="PS51898">
    <property type="entry name" value="TYR_RECOMBINASE"/>
    <property type="match status" value="1"/>
</dbReference>
<dbReference type="InterPro" id="IPR010998">
    <property type="entry name" value="Integrase_recombinase_N"/>
</dbReference>
<feature type="domain" description="Tyr recombinase" evidence="4">
    <location>
        <begin position="119"/>
        <end position="299"/>
    </location>
</feature>
<dbReference type="Pfam" id="PF13102">
    <property type="entry name" value="Phage_int_SAM_5"/>
    <property type="match status" value="1"/>
</dbReference>
<reference evidence="5 6" key="1">
    <citation type="submission" date="2018-02" db="EMBL/GenBank/DDBJ databases">
        <authorList>
            <person name="Holder M.E."/>
            <person name="Ajami N.J."/>
            <person name="Petrosino J.F."/>
        </authorList>
    </citation>
    <scope>NUCLEOTIDE SEQUENCE [LARGE SCALE GENOMIC DNA]</scope>
    <source>
        <strain evidence="5 6">ATCC 33285</strain>
    </source>
</reference>
<dbReference type="EMBL" id="CP027231">
    <property type="protein sequence ID" value="AVM53498.1"/>
    <property type="molecule type" value="Genomic_DNA"/>
</dbReference>
<gene>
    <name evidence="5" type="ORF">C4H11_11650</name>
</gene>
<dbReference type="Gene3D" id="1.10.150.130">
    <property type="match status" value="1"/>
</dbReference>
<evidence type="ECO:0000313" key="5">
    <source>
        <dbReference type="EMBL" id="AVM53498.1"/>
    </source>
</evidence>
<organism evidence="5 6">
    <name type="scientific">Bacteroides zoogleoformans</name>
    <dbReference type="NCBI Taxonomy" id="28119"/>
    <lineage>
        <taxon>Bacteria</taxon>
        <taxon>Pseudomonadati</taxon>
        <taxon>Bacteroidota</taxon>
        <taxon>Bacteroidia</taxon>
        <taxon>Bacteroidales</taxon>
        <taxon>Bacteroidaceae</taxon>
        <taxon>Bacteroides</taxon>
    </lineage>
</organism>
<evidence type="ECO:0000259" key="4">
    <source>
        <dbReference type="PROSITE" id="PS51898"/>
    </source>
</evidence>
<proteinExistence type="inferred from homology"/>
<dbReference type="PANTHER" id="PTHR30349">
    <property type="entry name" value="PHAGE INTEGRASE-RELATED"/>
    <property type="match status" value="1"/>
</dbReference>
<keyword evidence="6" id="KW-1185">Reference proteome</keyword>
<evidence type="ECO:0000256" key="3">
    <source>
        <dbReference type="ARBA" id="ARBA00023172"/>
    </source>
</evidence>
<dbReference type="InterPro" id="IPR050090">
    <property type="entry name" value="Tyrosine_recombinase_XerCD"/>
</dbReference>
<protein>
    <submittedName>
        <fullName evidence="5">Recombinase</fullName>
    </submittedName>
</protein>
<accession>A0ABM6TA25</accession>
<dbReference type="InterPro" id="IPR002104">
    <property type="entry name" value="Integrase_catalytic"/>
</dbReference>
<keyword evidence="3" id="KW-0233">DNA recombination</keyword>
<evidence type="ECO:0000313" key="6">
    <source>
        <dbReference type="Proteomes" id="UP000238304"/>
    </source>
</evidence>
<comment type="similarity">
    <text evidence="1">Belongs to the 'phage' integrase family.</text>
</comment>
<evidence type="ECO:0000256" key="2">
    <source>
        <dbReference type="ARBA" id="ARBA00023125"/>
    </source>
</evidence>